<dbReference type="OrthoDB" id="553373at2759"/>
<keyword evidence="3" id="KW-1185">Reference proteome</keyword>
<feature type="region of interest" description="Disordered" evidence="1">
    <location>
        <begin position="863"/>
        <end position="920"/>
    </location>
</feature>
<feature type="region of interest" description="Disordered" evidence="1">
    <location>
        <begin position="181"/>
        <end position="202"/>
    </location>
</feature>
<proteinExistence type="predicted"/>
<feature type="compositionally biased region" description="Low complexity" evidence="1">
    <location>
        <begin position="269"/>
        <end position="282"/>
    </location>
</feature>
<evidence type="ECO:0000256" key="1">
    <source>
        <dbReference type="SAM" id="MobiDB-lite"/>
    </source>
</evidence>
<dbReference type="AlphaFoldDB" id="A0A836BUV5"/>
<feature type="compositionally biased region" description="Basic and acidic residues" evidence="1">
    <location>
        <begin position="474"/>
        <end position="483"/>
    </location>
</feature>
<reference evidence="2" key="1">
    <citation type="journal article" date="2020" name="bioRxiv">
        <title>Comparative genomics of Chlamydomonas.</title>
        <authorList>
            <person name="Craig R.J."/>
            <person name="Hasan A.R."/>
            <person name="Ness R.W."/>
            <person name="Keightley P.D."/>
        </authorList>
    </citation>
    <scope>NUCLEOTIDE SEQUENCE</scope>
    <source>
        <strain evidence="2">CCAP 11/70</strain>
    </source>
</reference>
<comment type="caution">
    <text evidence="2">The sequence shown here is derived from an EMBL/GenBank/DDBJ whole genome shotgun (WGS) entry which is preliminary data.</text>
</comment>
<evidence type="ECO:0000313" key="2">
    <source>
        <dbReference type="EMBL" id="KAG2489971.1"/>
    </source>
</evidence>
<feature type="region of interest" description="Disordered" evidence="1">
    <location>
        <begin position="50"/>
        <end position="147"/>
    </location>
</feature>
<protein>
    <submittedName>
        <fullName evidence="2">Uncharacterized protein</fullName>
    </submittedName>
</protein>
<feature type="compositionally biased region" description="Pro residues" evidence="1">
    <location>
        <begin position="594"/>
        <end position="604"/>
    </location>
</feature>
<name>A0A836BUV5_9CHLO</name>
<feature type="region of interest" description="Disordered" evidence="1">
    <location>
        <begin position="474"/>
        <end position="510"/>
    </location>
</feature>
<dbReference type="EMBL" id="JAEHOE010000067">
    <property type="protein sequence ID" value="KAG2489971.1"/>
    <property type="molecule type" value="Genomic_DNA"/>
</dbReference>
<gene>
    <name evidence="2" type="ORF">HYH03_011600</name>
</gene>
<feature type="compositionally biased region" description="Pro residues" evidence="1">
    <location>
        <begin position="888"/>
        <end position="898"/>
    </location>
</feature>
<evidence type="ECO:0000313" key="3">
    <source>
        <dbReference type="Proteomes" id="UP000612055"/>
    </source>
</evidence>
<feature type="compositionally biased region" description="Low complexity" evidence="1">
    <location>
        <begin position="900"/>
        <end position="915"/>
    </location>
</feature>
<organism evidence="2 3">
    <name type="scientific">Edaphochlamys debaryana</name>
    <dbReference type="NCBI Taxonomy" id="47281"/>
    <lineage>
        <taxon>Eukaryota</taxon>
        <taxon>Viridiplantae</taxon>
        <taxon>Chlorophyta</taxon>
        <taxon>core chlorophytes</taxon>
        <taxon>Chlorophyceae</taxon>
        <taxon>CS clade</taxon>
        <taxon>Chlamydomonadales</taxon>
        <taxon>Chlamydomonadales incertae sedis</taxon>
        <taxon>Edaphochlamys</taxon>
    </lineage>
</organism>
<feature type="region of interest" description="Disordered" evidence="1">
    <location>
        <begin position="265"/>
        <end position="286"/>
    </location>
</feature>
<dbReference type="Proteomes" id="UP000612055">
    <property type="component" value="Unassembled WGS sequence"/>
</dbReference>
<accession>A0A836BUV5</accession>
<feature type="compositionally biased region" description="Low complexity" evidence="1">
    <location>
        <begin position="863"/>
        <end position="887"/>
    </location>
</feature>
<sequence length="1065" mass="106055">MEEQVEQHNGGLCRAYSAPLSVALGERDSFAPVTPPGLLQQLLQGGLELSPLASPGIATRDDAGLSADPTARALPLGGDRQAPAGPRDAPNTSRGLLSQAFARRGPVRPQLKCDEDVGPSRARPWPRAQEPSDGLLEDPARSSSSGSEGLLTVTVLLQTSGGAAAADVVAPETVPLVGVGRAASPSSCPAADGPDSVPTHISSLDHSAAASPLRLQPYDLGRSRLWRAAQPRGRPPLPRMRRVPRYLSIAPTVSSDLFPLSAHDPAPPAAATVSTSGGASASPLRSTGGSPFGSLLPICAGAWGCTSASASASTNTGTGTGGQGFNSAADADGCVCWGGSAWTQRTSPFAQLAALAEGGAEGDGDVEAGALGAALVRPSSPGPGPLVAGGSAGAGGCGCGAGGGSAGVQQQPSAPAMSDDELDDYYIQTFCGGVDPLEALMREEASRELPGGAALDVEQHASQELAASPDAVTLRDPRHDSRPAHAHSHGHGHGPEPRAQHAATRVPEAAAEVEAVAVVEPPPYELAARQEAAWEAGGGAQSPSHSPSRHGAPRPEVDASAAFLEPAPEAEPAAEPPQPQLPQQEEEELELELFPPPPPQPSPRPHGGGGGSALLRADTAAPFSLPPVLDGATGLHGFAAAAHDDGMLFELELEPGSVAVQDERMPYGTCHGRQPEQPQPWRPRAVASLPPLRLASPADCTVAAAATAAAVAVIGPATPDPSAAVLSCAADADAAAAVPDEDCIMVEASLVVVPAAPCPAGSGHPSPVSPACPHCAGSNDAMHGTLWPHASCSSHEASAPMSGSPSALAAGPCEGPQPASTECHVRLRAACCYHHAMVELHPSHKQLLLRCIEEQIGPLASPRAAAASTPASTPAAADVDAGAYRPGSPAPAPAPGGPQPGSEPGAHHGGSQAASGGEGDGWGLGLGPGLDFGLGLGLGLGSPSASAAAGGAAAAPVVSPSACPSAFAAAAAAELASVSTALGGPGPAPQGQLVVSLDRVESCAHCSVAREVRSMVRQAVWMNCFRTDSLELGSSPRALGSSPCGCAVRSPAAAGAVPATRQMAV</sequence>
<feature type="region of interest" description="Disordered" evidence="1">
    <location>
        <begin position="533"/>
        <end position="556"/>
    </location>
</feature>
<feature type="region of interest" description="Disordered" evidence="1">
    <location>
        <begin position="568"/>
        <end position="615"/>
    </location>
</feature>